<dbReference type="InParanoid" id="A0A4V3SIH2"/>
<dbReference type="EMBL" id="ML220126">
    <property type="protein sequence ID" value="TGZ80105.1"/>
    <property type="molecule type" value="Genomic_DNA"/>
</dbReference>
<accession>A0A4V3SIH2</accession>
<dbReference type="OrthoDB" id="4157259at2759"/>
<name>A0A4V3SIH2_9PEZI</name>
<dbReference type="STRING" id="341454.A0A4V3SIH2"/>
<evidence type="ECO:0000313" key="3">
    <source>
        <dbReference type="Proteomes" id="UP000298138"/>
    </source>
</evidence>
<evidence type="ECO:0000256" key="1">
    <source>
        <dbReference type="SAM" id="MobiDB-lite"/>
    </source>
</evidence>
<keyword evidence="3" id="KW-1185">Reference proteome</keyword>
<proteinExistence type="predicted"/>
<reference evidence="2 3" key="1">
    <citation type="submission" date="2019-04" db="EMBL/GenBank/DDBJ databases">
        <title>Comparative genomics and transcriptomics to analyze fruiting body development in filamentous ascomycetes.</title>
        <authorList>
            <consortium name="DOE Joint Genome Institute"/>
            <person name="Lutkenhaus R."/>
            <person name="Traeger S."/>
            <person name="Breuer J."/>
            <person name="Kuo A."/>
            <person name="Lipzen A."/>
            <person name="Pangilinan J."/>
            <person name="Dilworth D."/>
            <person name="Sandor L."/>
            <person name="Poggeler S."/>
            <person name="Barry K."/>
            <person name="Grigoriev I.V."/>
            <person name="Nowrousian M."/>
        </authorList>
    </citation>
    <scope>NUCLEOTIDE SEQUENCE [LARGE SCALE GENOMIC DNA]</scope>
    <source>
        <strain evidence="2 3">CBS 389.68</strain>
    </source>
</reference>
<gene>
    <name evidence="2" type="ORF">EX30DRAFT_349577</name>
</gene>
<dbReference type="Proteomes" id="UP000298138">
    <property type="component" value="Unassembled WGS sequence"/>
</dbReference>
<evidence type="ECO:0000313" key="2">
    <source>
        <dbReference type="EMBL" id="TGZ80105.1"/>
    </source>
</evidence>
<organism evidence="2 3">
    <name type="scientific">Ascodesmis nigricans</name>
    <dbReference type="NCBI Taxonomy" id="341454"/>
    <lineage>
        <taxon>Eukaryota</taxon>
        <taxon>Fungi</taxon>
        <taxon>Dikarya</taxon>
        <taxon>Ascomycota</taxon>
        <taxon>Pezizomycotina</taxon>
        <taxon>Pezizomycetes</taxon>
        <taxon>Pezizales</taxon>
        <taxon>Ascodesmidaceae</taxon>
        <taxon>Ascodesmis</taxon>
    </lineage>
</organism>
<sequence length="110" mass="12138">MAPPTSALPLDGPTHKQHFPASPPRPTLWGRRESLLSSSFSRAEYSTVEMGAARDGSTRVIAYVKTSQGFNWNQDIFIPSSSDITVHNGINVPECVHDIILTEEDRFLPS</sequence>
<dbReference type="AlphaFoldDB" id="A0A4V3SIH2"/>
<protein>
    <submittedName>
        <fullName evidence="2">Uncharacterized protein</fullName>
    </submittedName>
</protein>
<feature type="region of interest" description="Disordered" evidence="1">
    <location>
        <begin position="1"/>
        <end position="28"/>
    </location>
</feature>